<protein>
    <submittedName>
        <fullName evidence="1">Uncharacterized protein</fullName>
    </submittedName>
</protein>
<sequence>MMITMTVNFPLGLKSPCYFVIWALTYVTRSLLLSSDDHNLFFAWSMHLRHHRPRVNASGVDNPANVVPLAEVEDCLSLADLVRNQLPKANNWSYIIWSLFKLPSSKMIEPVPVECNLKTLVKMRGRFQIAYLRQPIFFKHDSVLEEEHL</sequence>
<dbReference type="Proteomes" id="UP001497516">
    <property type="component" value="Chromosome 1"/>
</dbReference>
<accession>A0AAV2CLH2</accession>
<dbReference type="AlphaFoldDB" id="A0AAV2CLH2"/>
<organism evidence="1 2">
    <name type="scientific">Linum trigynum</name>
    <dbReference type="NCBI Taxonomy" id="586398"/>
    <lineage>
        <taxon>Eukaryota</taxon>
        <taxon>Viridiplantae</taxon>
        <taxon>Streptophyta</taxon>
        <taxon>Embryophyta</taxon>
        <taxon>Tracheophyta</taxon>
        <taxon>Spermatophyta</taxon>
        <taxon>Magnoliopsida</taxon>
        <taxon>eudicotyledons</taxon>
        <taxon>Gunneridae</taxon>
        <taxon>Pentapetalae</taxon>
        <taxon>rosids</taxon>
        <taxon>fabids</taxon>
        <taxon>Malpighiales</taxon>
        <taxon>Linaceae</taxon>
        <taxon>Linum</taxon>
    </lineage>
</organism>
<dbReference type="EMBL" id="OZ034813">
    <property type="protein sequence ID" value="CAL1357195.1"/>
    <property type="molecule type" value="Genomic_DNA"/>
</dbReference>
<proteinExistence type="predicted"/>
<name>A0AAV2CLH2_9ROSI</name>
<evidence type="ECO:0000313" key="2">
    <source>
        <dbReference type="Proteomes" id="UP001497516"/>
    </source>
</evidence>
<gene>
    <name evidence="1" type="ORF">LTRI10_LOCUS4847</name>
</gene>
<keyword evidence="2" id="KW-1185">Reference proteome</keyword>
<evidence type="ECO:0000313" key="1">
    <source>
        <dbReference type="EMBL" id="CAL1357195.1"/>
    </source>
</evidence>
<reference evidence="1 2" key="1">
    <citation type="submission" date="2024-04" db="EMBL/GenBank/DDBJ databases">
        <authorList>
            <person name="Fracassetti M."/>
        </authorList>
    </citation>
    <scope>NUCLEOTIDE SEQUENCE [LARGE SCALE GENOMIC DNA]</scope>
</reference>